<reference evidence="1 2" key="1">
    <citation type="submission" date="2014-02" db="EMBL/GenBank/DDBJ databases">
        <title>Expanding our view of genomic diversity in Candidatus Accumulibacter clades.</title>
        <authorList>
            <person name="Skennerton C.T."/>
            <person name="Barr J.J."/>
            <person name="Slater F.R."/>
            <person name="Bond P.L."/>
            <person name="Tyson G.W."/>
        </authorList>
    </citation>
    <scope>NUCLEOTIDE SEQUENCE [LARGE SCALE GENOMIC DNA]</scope>
    <source>
        <strain evidence="2">BA-92</strain>
    </source>
</reference>
<dbReference type="Proteomes" id="UP000021816">
    <property type="component" value="Unassembled WGS sequence"/>
</dbReference>
<comment type="caution">
    <text evidence="1">The sequence shown here is derived from an EMBL/GenBank/DDBJ whole genome shotgun (WGS) entry which is preliminary data.</text>
</comment>
<name>A0A011NT80_9PROT</name>
<dbReference type="PATRIC" id="fig|1454003.3.peg.3077"/>
<sequence length="92" mass="10388">MITSFRHKGLEAFFRSGTQAGIQPIHAKRLREMLAALHAAAAPDDLARPSWRLHGLSGKLAGFHAMTVQANWRLVFRFDGTNVELLDYIDYH</sequence>
<dbReference type="Gene3D" id="3.30.2310.20">
    <property type="entry name" value="RelE-like"/>
    <property type="match status" value="1"/>
</dbReference>
<dbReference type="InterPro" id="IPR007711">
    <property type="entry name" value="HigB-1"/>
</dbReference>
<dbReference type="SUPFAM" id="SSF143011">
    <property type="entry name" value="RelE-like"/>
    <property type="match status" value="1"/>
</dbReference>
<proteinExistence type="predicted"/>
<dbReference type="PANTHER" id="PTHR40266:SF2">
    <property type="entry name" value="TOXIN HIGB-1"/>
    <property type="match status" value="1"/>
</dbReference>
<dbReference type="PANTHER" id="PTHR40266">
    <property type="entry name" value="TOXIN HIGB-1"/>
    <property type="match status" value="1"/>
</dbReference>
<evidence type="ECO:0000313" key="1">
    <source>
        <dbReference type="EMBL" id="EXI78531.1"/>
    </source>
</evidence>
<dbReference type="AlphaFoldDB" id="A0A011NT80"/>
<organism evidence="1 2">
    <name type="scientific">Candidatus Accumulibacter appositus</name>
    <dbReference type="NCBI Taxonomy" id="1454003"/>
    <lineage>
        <taxon>Bacteria</taxon>
        <taxon>Pseudomonadati</taxon>
        <taxon>Pseudomonadota</taxon>
        <taxon>Betaproteobacteria</taxon>
        <taxon>Candidatus Accumulibacter</taxon>
    </lineage>
</organism>
<dbReference type="EMBL" id="JEMX01000068">
    <property type="protein sequence ID" value="EXI78531.1"/>
    <property type="molecule type" value="Genomic_DNA"/>
</dbReference>
<evidence type="ECO:0000313" key="2">
    <source>
        <dbReference type="Proteomes" id="UP000021816"/>
    </source>
</evidence>
<dbReference type="STRING" id="1454003.AW10_03015"/>
<protein>
    <submittedName>
        <fullName evidence="1">Plasmid maintenance system killer protein</fullName>
    </submittedName>
</protein>
<dbReference type="Pfam" id="PF05015">
    <property type="entry name" value="HigB-like_toxin"/>
    <property type="match status" value="1"/>
</dbReference>
<dbReference type="InterPro" id="IPR035093">
    <property type="entry name" value="RelE/ParE_toxin_dom_sf"/>
</dbReference>
<gene>
    <name evidence="1" type="ORF">AW10_03015</name>
</gene>
<accession>A0A011NT80</accession>